<dbReference type="Proteomes" id="UP000270616">
    <property type="component" value="Unassembled WGS sequence"/>
</dbReference>
<organism evidence="3 4">
    <name type="scientific">Kocuria soli</name>
    <dbReference type="NCBI Taxonomy" id="2485125"/>
    <lineage>
        <taxon>Bacteria</taxon>
        <taxon>Bacillati</taxon>
        <taxon>Actinomycetota</taxon>
        <taxon>Actinomycetes</taxon>
        <taxon>Micrococcales</taxon>
        <taxon>Micrococcaceae</taxon>
        <taxon>Kocuria</taxon>
    </lineage>
</organism>
<accession>A0A3N3ZTW4</accession>
<name>A0A3N3ZTW4_9MICC</name>
<reference evidence="3 4" key="1">
    <citation type="submission" date="2018-10" db="EMBL/GenBank/DDBJ databases">
        <title>Kocuria sp. M5W7-7, whole genome shotgun sequence.</title>
        <authorList>
            <person name="Tuo L."/>
        </authorList>
    </citation>
    <scope>NUCLEOTIDE SEQUENCE [LARGE SCALE GENOMIC DNA]</scope>
    <source>
        <strain evidence="3 4">M5W7-7</strain>
    </source>
</reference>
<feature type="transmembrane region" description="Helical" evidence="2">
    <location>
        <begin position="7"/>
        <end position="30"/>
    </location>
</feature>
<comment type="caution">
    <text evidence="3">The sequence shown here is derived from an EMBL/GenBank/DDBJ whole genome shotgun (WGS) entry which is preliminary data.</text>
</comment>
<evidence type="ECO:0000313" key="3">
    <source>
        <dbReference type="EMBL" id="ROZ61623.1"/>
    </source>
</evidence>
<keyword evidence="2" id="KW-1133">Transmembrane helix</keyword>
<proteinExistence type="predicted"/>
<evidence type="ECO:0000313" key="4">
    <source>
        <dbReference type="Proteomes" id="UP000270616"/>
    </source>
</evidence>
<keyword evidence="2" id="KW-0812">Transmembrane</keyword>
<keyword evidence="2" id="KW-0472">Membrane</keyword>
<evidence type="ECO:0000256" key="1">
    <source>
        <dbReference type="SAM" id="MobiDB-lite"/>
    </source>
</evidence>
<protein>
    <submittedName>
        <fullName evidence="3">Uncharacterized protein</fullName>
    </submittedName>
</protein>
<dbReference type="AlphaFoldDB" id="A0A3N3ZTW4"/>
<evidence type="ECO:0000256" key="2">
    <source>
        <dbReference type="SAM" id="Phobius"/>
    </source>
</evidence>
<feature type="region of interest" description="Disordered" evidence="1">
    <location>
        <begin position="34"/>
        <end position="90"/>
    </location>
</feature>
<dbReference type="EMBL" id="RKMF01000020">
    <property type="protein sequence ID" value="ROZ61623.1"/>
    <property type="molecule type" value="Genomic_DNA"/>
</dbReference>
<keyword evidence="4" id="KW-1185">Reference proteome</keyword>
<feature type="compositionally biased region" description="Low complexity" evidence="1">
    <location>
        <begin position="34"/>
        <end position="48"/>
    </location>
</feature>
<sequence>MERSAGLRAAVAAGAVIMMVLVIAVVWALARPGEPAEGPTPAPEGGQESSASSEPDQLPGSGTGSEAEQGASGPDETAAESEPSGESADEATLEEINAGDGLVSARAEHADDPLVTGARFLRSLRTTDTTSDEVSEWYAARDSFLAEEQPGAQEDWGEAGEQEAVSSAEISWTEMDAAIEDGRGIAPEFPYGPEAQPGTHLVQVGMRLEREITAGDETVSTPSGALMEAVVVCPPAEGVDQCVVTRWSEEPGGFTALMDESWEVEQ</sequence>
<gene>
    <name evidence="3" type="ORF">EDL96_12765</name>
</gene>